<keyword evidence="2" id="KW-1185">Reference proteome</keyword>
<organism evidence="1 2">
    <name type="scientific">Papio anubis</name>
    <name type="common">Olive baboon</name>
    <dbReference type="NCBI Taxonomy" id="9555"/>
    <lineage>
        <taxon>Eukaryota</taxon>
        <taxon>Metazoa</taxon>
        <taxon>Chordata</taxon>
        <taxon>Craniata</taxon>
        <taxon>Vertebrata</taxon>
        <taxon>Euteleostomi</taxon>
        <taxon>Mammalia</taxon>
        <taxon>Eutheria</taxon>
        <taxon>Euarchontoglires</taxon>
        <taxon>Primates</taxon>
        <taxon>Haplorrhini</taxon>
        <taxon>Catarrhini</taxon>
        <taxon>Cercopithecidae</taxon>
        <taxon>Cercopithecinae</taxon>
        <taxon>Papio</taxon>
    </lineage>
</organism>
<dbReference type="GeneTree" id="ENSGT00940000167556"/>
<dbReference type="Ensembl" id="ENSPANT00000070335.1">
    <property type="protein sequence ID" value="ENSPANP00000055320.1"/>
    <property type="gene ID" value="ENSPANG00000042777.1"/>
</dbReference>
<reference evidence="1" key="3">
    <citation type="submission" date="2025-09" db="UniProtKB">
        <authorList>
            <consortium name="Ensembl"/>
        </authorList>
    </citation>
    <scope>IDENTIFICATION</scope>
</reference>
<dbReference type="OMA" id="IDIFICQ"/>
<evidence type="ECO:0000313" key="1">
    <source>
        <dbReference type="Ensembl" id="ENSPANP00000055320.1"/>
    </source>
</evidence>
<dbReference type="Proteomes" id="UP000028761">
    <property type="component" value="Chromosome 4"/>
</dbReference>
<name>A0A8I5N5C3_PAPAN</name>
<evidence type="ECO:0000313" key="2">
    <source>
        <dbReference type="Proteomes" id="UP000028761"/>
    </source>
</evidence>
<dbReference type="AlphaFoldDB" id="A0A8I5N5C3"/>
<protein>
    <submittedName>
        <fullName evidence="1">Uncharacterized protein</fullName>
    </submittedName>
</protein>
<reference evidence="1" key="2">
    <citation type="submission" date="2025-08" db="UniProtKB">
        <authorList>
            <consortium name="Ensembl"/>
        </authorList>
    </citation>
    <scope>IDENTIFICATION</scope>
</reference>
<reference evidence="1 2" key="1">
    <citation type="submission" date="2012-03" db="EMBL/GenBank/DDBJ databases">
        <title>Whole Genome Assembly of Papio anubis.</title>
        <authorList>
            <person name="Liu Y.L."/>
            <person name="Abraham K.A."/>
            <person name="Akbar H.A."/>
            <person name="Ali S.A."/>
            <person name="Anosike U.A."/>
            <person name="Aqrawi P.A."/>
            <person name="Arias F.A."/>
            <person name="Attaway T.A."/>
            <person name="Awwad R.A."/>
            <person name="Babu C.B."/>
            <person name="Bandaranaike D.B."/>
            <person name="Battles P.B."/>
            <person name="Bell A.B."/>
            <person name="Beltran B.B."/>
            <person name="Berhane-Mersha D.B."/>
            <person name="Bess C.B."/>
            <person name="Bickham C.B."/>
            <person name="Bolden T.B."/>
            <person name="Carter K.C."/>
            <person name="Chau D.C."/>
            <person name="Chavez A.C."/>
            <person name="Clerc-Blankenburg K.C."/>
            <person name="Coyle M.C."/>
            <person name="Dao M.D."/>
            <person name="Davila M.L.D."/>
            <person name="Davy-Carroll L.D."/>
            <person name="Denson S.D."/>
            <person name="Dinh H.D."/>
            <person name="Fernandez S.F."/>
            <person name="Fernando P.F."/>
            <person name="Forbes L.F."/>
            <person name="Francis C.F."/>
            <person name="Francisco L.F."/>
            <person name="Fu Q.F."/>
            <person name="Garcia-Iii R.G."/>
            <person name="Garrett T.G."/>
            <person name="Gross S.G."/>
            <person name="Gubbala S.G."/>
            <person name="Hirani K.H."/>
            <person name="Hogues M.H."/>
            <person name="Hollins B.H."/>
            <person name="Jackson L.J."/>
            <person name="Javaid M.J."/>
            <person name="Jhangiani S.J."/>
            <person name="Johnson A.J."/>
            <person name="Johnson B.J."/>
            <person name="Jones J.J."/>
            <person name="Joshi V.J."/>
            <person name="Kalu J.K."/>
            <person name="Khan N.K."/>
            <person name="Korchina V.K."/>
            <person name="Kovar C.K."/>
            <person name="Lago L.L."/>
            <person name="Lara F.L."/>
            <person name="Le T.-K.L."/>
            <person name="Lee S.L."/>
            <person name="Legall-Iii F.L."/>
            <person name="Lemon S.L."/>
            <person name="Liu J.L."/>
            <person name="Liu Y.-S.L."/>
            <person name="Liyanage D.L."/>
            <person name="Lopez J.L."/>
            <person name="Lorensuhewa L.L."/>
            <person name="Mata R.M."/>
            <person name="Mathew T.M."/>
            <person name="Mercado C.M."/>
            <person name="Mercado I.M."/>
            <person name="Morales K.M."/>
            <person name="Morgan M.M."/>
            <person name="Munidasa M.M."/>
            <person name="Ngo D.N."/>
            <person name="Nguyen L.N."/>
            <person name="Nguyen T.N."/>
            <person name="Nguyen N.N."/>
            <person name="Obregon M.O."/>
            <person name="Okwuonu G.O."/>
            <person name="Ongeri F.O."/>
            <person name="Onwere C.O."/>
            <person name="Osifeso I.O."/>
            <person name="Parra A.P."/>
            <person name="Patil S.P."/>
            <person name="Perez A.P."/>
            <person name="Perez Y.P."/>
            <person name="Pham C.P."/>
            <person name="Pu L.-L.P."/>
            <person name="Puazo M.P."/>
            <person name="Quiroz J.Q."/>
            <person name="Rouhana J.R."/>
            <person name="Ruiz M.R."/>
            <person name="Ruiz S.-J.R."/>
            <person name="Saada N.S."/>
            <person name="Santibanez J.S."/>
            <person name="Scheel M.S."/>
            <person name="Schneider B.S."/>
            <person name="Simmons D.S."/>
            <person name="Sisson I.S."/>
            <person name="Tang L.-Y.T."/>
            <person name="Thornton R.T."/>
            <person name="Tisius J.T."/>
            <person name="Toledanes G.T."/>
            <person name="Trejos Z.T."/>
            <person name="Usmani K.U."/>
            <person name="Varghese R.V."/>
            <person name="Vattathil S.V."/>
            <person name="Vee V.V."/>
            <person name="Walker D.W."/>
            <person name="Weissenberger G.W."/>
            <person name="White C.W."/>
            <person name="Williams A.W."/>
            <person name="Woodworth J.W."/>
            <person name="Wright R.W."/>
            <person name="Zhu Y.Z."/>
            <person name="Han Y.H."/>
            <person name="Newsham I.N."/>
            <person name="Nazareth L.N."/>
            <person name="Worley K.W."/>
            <person name="Muzny D.M."/>
            <person name="Rogers J.R."/>
            <person name="Gibbs R.G."/>
        </authorList>
    </citation>
    <scope>NUCLEOTIDE SEQUENCE [LARGE SCALE GENOMIC DNA]</scope>
</reference>
<dbReference type="PANTHER" id="PTHR46254">
    <property type="entry name" value="PROTEIN GVQW1-RELATED"/>
    <property type="match status" value="1"/>
</dbReference>
<dbReference type="PRINTS" id="PR02045">
    <property type="entry name" value="F138DOMAIN"/>
</dbReference>
<sequence>MIVIEIDIFICQYIFIYLFETESHSVAQAGVQWQDLGSLQPLPPRFKQFSGLTSLVAGTTGMLHHARLIFCIFSRERESHSVTQAGVQWHDLSSLQPLPPGFKRFSCLSLPSGCDYRHAPPRPANFCIFSRD</sequence>
<proteinExistence type="predicted"/>
<accession>A0A8I5N5C3</accession>